<comment type="similarity">
    <text evidence="1 5">Belongs to the aldehyde dehydrogenase family.</text>
</comment>
<organism evidence="7 8">
    <name type="scientific">Amycolatopsis albispora</name>
    <dbReference type="NCBI Taxonomy" id="1804986"/>
    <lineage>
        <taxon>Bacteria</taxon>
        <taxon>Bacillati</taxon>
        <taxon>Actinomycetota</taxon>
        <taxon>Actinomycetes</taxon>
        <taxon>Pseudonocardiales</taxon>
        <taxon>Pseudonocardiaceae</taxon>
        <taxon>Amycolatopsis</taxon>
    </lineage>
</organism>
<sequence>MEFLDPARWSGKVFTGAWSGGGAGTHEVREPATGASLGEVGLADAADVAAAVDRAVVAQREWAARPHAERSAVLLRAAALLAEHTGAITEWLVRESGSVRLKAGIEIDGSAGECVQAAGLPSAPYGELLPSAGRMSFERRVPVGVVAVISPFNFPLLLSMRSVAPALALGNAVIVKPDPRTAVCGGVVIARIFEEAGLPAGVLQVLPGHAEAGAALVEHPRVPVISFTGSTRAGRAIGARAGELLKRAHLELGGNSALVVLEDADLEAAASCGAFGSFLHQGQICMAAGRHLVHRSLYERYVELLGKKAEQLPVGDPFTEDVVLGPIIDDGQLARVRDLVDRSVAAGARLVQGGTADGPFYGPTVLADCGPSIPAYAEEVFGPVACVRPFDTLDEAAEFAADSEYGLSLGILTADPAAGLALADRIPSGLVHINDQTVNDDPAAPFGGVGASGVGRVGGARANVDAFTETQWVTVRAESARYPF</sequence>
<dbReference type="OrthoDB" id="3802174at2"/>
<evidence type="ECO:0000256" key="1">
    <source>
        <dbReference type="ARBA" id="ARBA00009986"/>
    </source>
</evidence>
<dbReference type="PROSITE" id="PS00070">
    <property type="entry name" value="ALDEHYDE_DEHYDR_CYS"/>
    <property type="match status" value="1"/>
</dbReference>
<gene>
    <name evidence="7" type="ORF">A4R43_08650</name>
</gene>
<dbReference type="AlphaFoldDB" id="A0A344L3G6"/>
<protein>
    <submittedName>
        <fullName evidence="7">Benzaldehyde dehydrogenase</fullName>
    </submittedName>
</protein>
<accession>A0A344L3G6</accession>
<proteinExistence type="inferred from homology"/>
<keyword evidence="2 5" id="KW-0560">Oxidoreductase</keyword>
<evidence type="ECO:0000313" key="7">
    <source>
        <dbReference type="EMBL" id="AXB42590.1"/>
    </source>
</evidence>
<dbReference type="PROSITE" id="PS00687">
    <property type="entry name" value="ALDEHYDE_DEHYDR_GLU"/>
    <property type="match status" value="1"/>
</dbReference>
<dbReference type="InterPro" id="IPR016160">
    <property type="entry name" value="Ald_DH_CS_CYS"/>
</dbReference>
<dbReference type="CDD" id="cd07152">
    <property type="entry name" value="ALDH_BenzADH"/>
    <property type="match status" value="1"/>
</dbReference>
<dbReference type="GO" id="GO:0016620">
    <property type="term" value="F:oxidoreductase activity, acting on the aldehyde or oxo group of donors, NAD or NADP as acceptor"/>
    <property type="evidence" value="ECO:0007669"/>
    <property type="project" value="InterPro"/>
</dbReference>
<feature type="active site" evidence="4">
    <location>
        <position position="251"/>
    </location>
</feature>
<keyword evidence="8" id="KW-1185">Reference proteome</keyword>
<dbReference type="Pfam" id="PF00171">
    <property type="entry name" value="Aldedh"/>
    <property type="match status" value="1"/>
</dbReference>
<evidence type="ECO:0000256" key="3">
    <source>
        <dbReference type="ARBA" id="ARBA00023027"/>
    </source>
</evidence>
<feature type="domain" description="Aldehyde dehydrogenase" evidence="6">
    <location>
        <begin position="23"/>
        <end position="473"/>
    </location>
</feature>
<dbReference type="InterPro" id="IPR016163">
    <property type="entry name" value="Ald_DH_C"/>
</dbReference>
<keyword evidence="3" id="KW-0520">NAD</keyword>
<evidence type="ECO:0000256" key="4">
    <source>
        <dbReference type="PROSITE-ProRule" id="PRU10007"/>
    </source>
</evidence>
<dbReference type="PANTHER" id="PTHR42986:SF1">
    <property type="entry name" value="BENZALDEHYDE DEHYDROGENASE YFMT"/>
    <property type="match status" value="1"/>
</dbReference>
<evidence type="ECO:0000256" key="2">
    <source>
        <dbReference type="ARBA" id="ARBA00023002"/>
    </source>
</evidence>
<dbReference type="InterPro" id="IPR029510">
    <property type="entry name" value="Ald_DH_CS_GLU"/>
</dbReference>
<evidence type="ECO:0000256" key="5">
    <source>
        <dbReference type="RuleBase" id="RU003345"/>
    </source>
</evidence>
<name>A0A344L3G6_9PSEU</name>
<dbReference type="Gene3D" id="3.40.309.10">
    <property type="entry name" value="Aldehyde Dehydrogenase, Chain A, domain 2"/>
    <property type="match status" value="1"/>
</dbReference>
<dbReference type="InterPro" id="IPR015590">
    <property type="entry name" value="Aldehyde_DH_dom"/>
</dbReference>
<evidence type="ECO:0000313" key="8">
    <source>
        <dbReference type="Proteomes" id="UP000250434"/>
    </source>
</evidence>
<dbReference type="KEGG" id="aab:A4R43_08650"/>
<dbReference type="SUPFAM" id="SSF53720">
    <property type="entry name" value="ALDH-like"/>
    <property type="match status" value="1"/>
</dbReference>
<dbReference type="RefSeq" id="WP_113691854.1">
    <property type="nucleotide sequence ID" value="NZ_CP015163.1"/>
</dbReference>
<dbReference type="EMBL" id="CP015163">
    <property type="protein sequence ID" value="AXB42590.1"/>
    <property type="molecule type" value="Genomic_DNA"/>
</dbReference>
<dbReference type="InterPro" id="IPR016161">
    <property type="entry name" value="Ald_DH/histidinol_DH"/>
</dbReference>
<reference evidence="7 8" key="1">
    <citation type="submission" date="2016-04" db="EMBL/GenBank/DDBJ databases">
        <title>Complete genome sequence and analysis of deep-sea sediment isolate, Amycolatopsis sp. WP1.</title>
        <authorList>
            <person name="Wang H."/>
            <person name="Chen S."/>
            <person name="Wu Q."/>
        </authorList>
    </citation>
    <scope>NUCLEOTIDE SEQUENCE [LARGE SCALE GENOMIC DNA]</scope>
    <source>
        <strain evidence="7 8">WP1</strain>
    </source>
</reference>
<dbReference type="Proteomes" id="UP000250434">
    <property type="component" value="Chromosome"/>
</dbReference>
<evidence type="ECO:0000259" key="6">
    <source>
        <dbReference type="Pfam" id="PF00171"/>
    </source>
</evidence>
<dbReference type="InterPro" id="IPR016162">
    <property type="entry name" value="Ald_DH_N"/>
</dbReference>
<dbReference type="PANTHER" id="PTHR42986">
    <property type="entry name" value="BENZALDEHYDE DEHYDROGENASE YFMT"/>
    <property type="match status" value="1"/>
</dbReference>
<dbReference type="Gene3D" id="3.40.605.10">
    <property type="entry name" value="Aldehyde Dehydrogenase, Chain A, domain 1"/>
    <property type="match status" value="1"/>
</dbReference>